<dbReference type="GO" id="GO:0005886">
    <property type="term" value="C:plasma membrane"/>
    <property type="evidence" value="ECO:0007669"/>
    <property type="project" value="TreeGrafter"/>
</dbReference>
<sequence length="805" mass="90837">MSHSLNLTNTGRRLSQWLFYVILMSALLCEPSKCNGESASQQTSHFSAYEVTVPKRITRQRRDLDGQDTGQVFYAIQTQGKEHILVLERNTLLLPEDFTVFTYHKNGSLITQRPNMQNHCYYRGYVKDMEGSSASLSLCSGLNGRLVIGNSTFGIEPLDGSSDFEHVVYRLEDEETELLSYGTTHAHRHDDQTVEHTRNDFVKQPLKHLHRSKRAIMQQTHYVELMLVVDVERFNFSKRDARAVQEQMIQLSNHIDSMYAQLNIRVVLVGLEIWTAGNPISLDGTNQQILHRFVNWRKQYLLPRQPHDSAQLIIKKFLRSKQAAYLNGVCSPDIGGGVNMFLKNDVAYLAFVVSHGLGHNLGMRHLSHRNCRCPGKTCIMNSTSDRSTSFSSCSSDDFEMMVQQMQHNCLLNMPKPHKAFSKPACGNKLLDPGEECDCGSEEECEKDPCCEPKTCKLKSWAQCAYGECCRNCKFLASGYECRSQSDECDLPEYCNGSSPVCQADVFLQNGHLCRNSQSYCYNGKCRHHDSQCQTLFGSQAKSAADECFELLNSKGDRFGNCGYNIVKCEKRNAMCGKLQCENVRSRKVFGIEPDISSTSFGSHTCWGVDLRLGLDVPDPIMVNDGTKCGENQVCIDYRCRNVSMLNYDCDAEKQCHGHGVCNSNKNCHCDYGWAPPFCEEEGYGGSIDSGPAYNDITSREGLLVLYCLVLPLLCLGLIVYYKRNELQQHLCRKRSPQDNREPQASNQLPTDWEETQRSAVNNEVVKPSETASAFSYTQYLPESPFRSSLAVTQGVPQRPHPQPPV</sequence>
<evidence type="ECO:0000313" key="16">
    <source>
        <dbReference type="RefSeq" id="XP_031426203.1"/>
    </source>
</evidence>
<evidence type="ECO:0000256" key="7">
    <source>
        <dbReference type="PROSITE-ProRule" id="PRU00076"/>
    </source>
</evidence>
<evidence type="ECO:0000256" key="5">
    <source>
        <dbReference type="ARBA" id="ARBA00023157"/>
    </source>
</evidence>
<evidence type="ECO:0000256" key="1">
    <source>
        <dbReference type="ARBA" id="ARBA00004479"/>
    </source>
</evidence>
<dbReference type="GO" id="GO:0046872">
    <property type="term" value="F:metal ion binding"/>
    <property type="evidence" value="ECO:0007669"/>
    <property type="project" value="UniProtKB-KW"/>
</dbReference>
<dbReference type="InterPro" id="IPR024079">
    <property type="entry name" value="MetalloPept_cat_dom_sf"/>
</dbReference>
<feature type="binding site" evidence="8">
    <location>
        <position position="355"/>
    </location>
    <ligand>
        <name>Zn(2+)</name>
        <dbReference type="ChEBI" id="CHEBI:29105"/>
        <note>catalytic</note>
    </ligand>
</feature>
<feature type="domain" description="EGF-like" evidence="12">
    <location>
        <begin position="645"/>
        <end position="679"/>
    </location>
</feature>
<protein>
    <submittedName>
        <fullName evidence="16">Disintegrin and metalloproteinase domain-containing protein 9-like isoform X1</fullName>
    </submittedName>
</protein>
<dbReference type="InterPro" id="IPR001590">
    <property type="entry name" value="Peptidase_M12B"/>
</dbReference>
<dbReference type="Gene3D" id="3.40.390.10">
    <property type="entry name" value="Collagenase (Catalytic Domain)"/>
    <property type="match status" value="1"/>
</dbReference>
<comment type="caution">
    <text evidence="7">Lacks conserved residue(s) required for the propagation of feature annotation.</text>
</comment>
<dbReference type="GO" id="GO:0006508">
    <property type="term" value="P:proteolysis"/>
    <property type="evidence" value="ECO:0007669"/>
    <property type="project" value="InterPro"/>
</dbReference>
<proteinExistence type="predicted"/>
<feature type="disulfide bond" evidence="8">
    <location>
        <begin position="373"/>
        <end position="378"/>
    </location>
</feature>
<name>A0A6P8FCG8_CLUHA</name>
<keyword evidence="3 10" id="KW-1133">Transmembrane helix</keyword>
<dbReference type="FunFam" id="3.40.390.10:FF:000002">
    <property type="entry name" value="Disintegrin and metalloproteinase domain-containing protein 22"/>
    <property type="match status" value="1"/>
</dbReference>
<dbReference type="PROSITE" id="PS50026">
    <property type="entry name" value="EGF_3"/>
    <property type="match status" value="1"/>
</dbReference>
<evidence type="ECO:0000256" key="2">
    <source>
        <dbReference type="ARBA" id="ARBA00022692"/>
    </source>
</evidence>
<dbReference type="Pfam" id="PF08516">
    <property type="entry name" value="ADAM_CR"/>
    <property type="match status" value="1"/>
</dbReference>
<dbReference type="PROSITE" id="PS50215">
    <property type="entry name" value="ADAM_MEPRO"/>
    <property type="match status" value="1"/>
</dbReference>
<reference evidence="16" key="1">
    <citation type="submission" date="2025-08" db="UniProtKB">
        <authorList>
            <consortium name="RefSeq"/>
        </authorList>
    </citation>
    <scope>IDENTIFICATION</scope>
</reference>
<keyword evidence="4 10" id="KW-0472">Membrane</keyword>
<dbReference type="Pfam" id="PF01562">
    <property type="entry name" value="Pep_M12B_propep"/>
    <property type="match status" value="1"/>
</dbReference>
<dbReference type="PROSITE" id="PS01186">
    <property type="entry name" value="EGF_2"/>
    <property type="match status" value="1"/>
</dbReference>
<evidence type="ECO:0000256" key="10">
    <source>
        <dbReference type="SAM" id="Phobius"/>
    </source>
</evidence>
<feature type="signal peptide" evidence="11">
    <location>
        <begin position="1"/>
        <end position="36"/>
    </location>
</feature>
<feature type="domain" description="Peptidase M12B" evidence="14">
    <location>
        <begin position="221"/>
        <end position="414"/>
    </location>
</feature>
<feature type="disulfide bond" evidence="6">
    <location>
        <begin position="481"/>
        <end position="501"/>
    </location>
</feature>
<keyword evidence="15" id="KW-1185">Reference proteome</keyword>
<dbReference type="Pfam" id="PF00200">
    <property type="entry name" value="Disintegrin"/>
    <property type="match status" value="1"/>
</dbReference>
<dbReference type="AlphaFoldDB" id="A0A6P8FCG8"/>
<dbReference type="InterPro" id="IPR036436">
    <property type="entry name" value="Disintegrin_dom_sf"/>
</dbReference>
<dbReference type="Pfam" id="PF01421">
    <property type="entry name" value="Reprolysin"/>
    <property type="match status" value="1"/>
</dbReference>
<dbReference type="SUPFAM" id="SSF55486">
    <property type="entry name" value="Metalloproteases ('zincins'), catalytic domain"/>
    <property type="match status" value="1"/>
</dbReference>
<dbReference type="Gene3D" id="4.10.70.10">
    <property type="entry name" value="Disintegrin domain"/>
    <property type="match status" value="1"/>
</dbReference>
<feature type="chain" id="PRO_5028029149" evidence="11">
    <location>
        <begin position="37"/>
        <end position="805"/>
    </location>
</feature>
<dbReference type="RefSeq" id="XP_031426203.1">
    <property type="nucleotide sequence ID" value="XM_031570343.2"/>
</dbReference>
<dbReference type="SUPFAM" id="SSF57552">
    <property type="entry name" value="Blood coagulation inhibitor (disintegrin)"/>
    <property type="match status" value="1"/>
</dbReference>
<keyword evidence="11" id="KW-0732">Signal</keyword>
<dbReference type="PANTHER" id="PTHR11905">
    <property type="entry name" value="ADAM A DISINTEGRIN AND METALLOPROTEASE DOMAIN"/>
    <property type="match status" value="1"/>
</dbReference>
<organism evidence="15 16">
    <name type="scientific">Clupea harengus</name>
    <name type="common">Atlantic herring</name>
    <dbReference type="NCBI Taxonomy" id="7950"/>
    <lineage>
        <taxon>Eukaryota</taxon>
        <taxon>Metazoa</taxon>
        <taxon>Chordata</taxon>
        <taxon>Craniata</taxon>
        <taxon>Vertebrata</taxon>
        <taxon>Euteleostomi</taxon>
        <taxon>Actinopterygii</taxon>
        <taxon>Neopterygii</taxon>
        <taxon>Teleostei</taxon>
        <taxon>Clupei</taxon>
        <taxon>Clupeiformes</taxon>
        <taxon>Clupeoidei</taxon>
        <taxon>Clupeidae</taxon>
        <taxon>Clupea</taxon>
    </lineage>
</organism>
<dbReference type="FunFam" id="4.10.70.10:FF:000001">
    <property type="entry name" value="Disintegrin and metalloproteinase domain-containing protein 22"/>
    <property type="match status" value="1"/>
</dbReference>
<dbReference type="SMART" id="SM00608">
    <property type="entry name" value="ACR"/>
    <property type="match status" value="1"/>
</dbReference>
<evidence type="ECO:0000259" key="13">
    <source>
        <dbReference type="PROSITE" id="PS50214"/>
    </source>
</evidence>
<dbReference type="KEGG" id="char:105889907"/>
<accession>A0A6P8FCG8</accession>
<feature type="region of interest" description="Disordered" evidence="9">
    <location>
        <begin position="731"/>
        <end position="764"/>
    </location>
</feature>
<gene>
    <name evidence="16" type="primary">LOC105889907</name>
</gene>
<dbReference type="InterPro" id="IPR018358">
    <property type="entry name" value="Disintegrin_CS"/>
</dbReference>
<dbReference type="InterPro" id="IPR006586">
    <property type="entry name" value="ADAM_Cys-rich"/>
</dbReference>
<evidence type="ECO:0000256" key="4">
    <source>
        <dbReference type="ARBA" id="ARBA00023136"/>
    </source>
</evidence>
<evidence type="ECO:0000256" key="3">
    <source>
        <dbReference type="ARBA" id="ARBA00022989"/>
    </source>
</evidence>
<keyword evidence="2 10" id="KW-0812">Transmembrane</keyword>
<dbReference type="InterPro" id="IPR002870">
    <property type="entry name" value="Peptidase_M12B_N"/>
</dbReference>
<keyword evidence="8" id="KW-0862">Zinc</keyword>
<dbReference type="InterPro" id="IPR001762">
    <property type="entry name" value="Disintegrin_dom"/>
</dbReference>
<dbReference type="OrthoDB" id="5951731at2759"/>
<dbReference type="Proteomes" id="UP000515152">
    <property type="component" value="Chromosome 7"/>
</dbReference>
<dbReference type="CDD" id="cd04269">
    <property type="entry name" value="ZnMc_adamalysin_II_like"/>
    <property type="match status" value="1"/>
</dbReference>
<evidence type="ECO:0000313" key="15">
    <source>
        <dbReference type="Proteomes" id="UP000515152"/>
    </source>
</evidence>
<dbReference type="SMART" id="SM00050">
    <property type="entry name" value="DISIN"/>
    <property type="match status" value="1"/>
</dbReference>
<evidence type="ECO:0000256" key="6">
    <source>
        <dbReference type="PROSITE-ProRule" id="PRU00068"/>
    </source>
</evidence>
<evidence type="ECO:0000256" key="11">
    <source>
        <dbReference type="SAM" id="SignalP"/>
    </source>
</evidence>
<evidence type="ECO:0000259" key="12">
    <source>
        <dbReference type="PROSITE" id="PS50026"/>
    </source>
</evidence>
<evidence type="ECO:0000256" key="9">
    <source>
        <dbReference type="SAM" id="MobiDB-lite"/>
    </source>
</evidence>
<dbReference type="PROSITE" id="PS50214">
    <property type="entry name" value="DISINTEGRIN_2"/>
    <property type="match status" value="1"/>
</dbReference>
<feature type="disulfide bond" evidence="7">
    <location>
        <begin position="669"/>
        <end position="678"/>
    </location>
</feature>
<dbReference type="GeneID" id="105889907"/>
<feature type="binding site" evidence="8">
    <location>
        <position position="365"/>
    </location>
    <ligand>
        <name>Zn(2+)</name>
        <dbReference type="ChEBI" id="CHEBI:29105"/>
        <note>catalytic</note>
    </ligand>
</feature>
<dbReference type="PROSITE" id="PS00427">
    <property type="entry name" value="DISINTEGRIN_1"/>
    <property type="match status" value="1"/>
</dbReference>
<evidence type="ECO:0000256" key="8">
    <source>
        <dbReference type="PROSITE-ProRule" id="PRU00276"/>
    </source>
</evidence>
<feature type="domain" description="Disintegrin" evidence="13">
    <location>
        <begin position="422"/>
        <end position="509"/>
    </location>
</feature>
<keyword evidence="5 7" id="KW-1015">Disulfide bond</keyword>
<dbReference type="InterPro" id="IPR000742">
    <property type="entry name" value="EGF"/>
</dbReference>
<comment type="subcellular location">
    <subcellularLocation>
        <location evidence="1">Membrane</location>
        <topology evidence="1">Single-pass type I membrane protein</topology>
    </subcellularLocation>
</comment>
<keyword evidence="8" id="KW-0479">Metal-binding</keyword>
<feature type="binding site" evidence="8">
    <location>
        <position position="359"/>
    </location>
    <ligand>
        <name>Zn(2+)</name>
        <dbReference type="ChEBI" id="CHEBI:29105"/>
        <note>catalytic</note>
    </ligand>
</feature>
<keyword evidence="7" id="KW-0245">EGF-like domain</keyword>
<feature type="transmembrane region" description="Helical" evidence="10">
    <location>
        <begin position="703"/>
        <end position="721"/>
    </location>
</feature>
<dbReference type="PANTHER" id="PTHR11905:SF136">
    <property type="entry name" value="DISINTEGRIN AND METALLOPROTEINASE DOMAIN-CONTAINING PROTEIN 9"/>
    <property type="match status" value="1"/>
</dbReference>
<dbReference type="InterPro" id="IPR034027">
    <property type="entry name" value="Reprolysin_adamalysin"/>
</dbReference>
<dbReference type="GO" id="GO:0004222">
    <property type="term" value="F:metalloendopeptidase activity"/>
    <property type="evidence" value="ECO:0007669"/>
    <property type="project" value="InterPro"/>
</dbReference>
<evidence type="ECO:0000259" key="14">
    <source>
        <dbReference type="PROSITE" id="PS50215"/>
    </source>
</evidence>